<accession>A0A8H2PTP9</accession>
<dbReference type="InterPro" id="IPR045861">
    <property type="entry name" value="CorA_cytoplasmic_dom"/>
</dbReference>
<evidence type="ECO:0000256" key="12">
    <source>
        <dbReference type="SAM" id="Phobius"/>
    </source>
</evidence>
<dbReference type="CDD" id="cd12822">
    <property type="entry name" value="TmCorA-like"/>
    <property type="match status" value="1"/>
</dbReference>
<comment type="catalytic activity">
    <reaction evidence="10">
        <text>Mg(2+)(in) = Mg(2+)(out)</text>
        <dbReference type="Rhea" id="RHEA:29827"/>
        <dbReference type="ChEBI" id="CHEBI:18420"/>
    </reaction>
</comment>
<dbReference type="Gene3D" id="1.20.58.340">
    <property type="entry name" value="Magnesium transport protein CorA, transmembrane region"/>
    <property type="match status" value="2"/>
</dbReference>
<comment type="function">
    <text evidence="11">Mediates influx of magnesium ions. Alternates between open and closed states. Activated by low cytoplasmic Mg(2+) levels. Inactive when cytoplasmic Mg(2+) levels are high.</text>
</comment>
<dbReference type="GO" id="GO:0050897">
    <property type="term" value="F:cobalt ion binding"/>
    <property type="evidence" value="ECO:0007669"/>
    <property type="project" value="TreeGrafter"/>
</dbReference>
<dbReference type="GO" id="GO:0005886">
    <property type="term" value="C:plasma membrane"/>
    <property type="evidence" value="ECO:0007669"/>
    <property type="project" value="UniProtKB-SubCell"/>
</dbReference>
<dbReference type="GO" id="GO:0000287">
    <property type="term" value="F:magnesium ion binding"/>
    <property type="evidence" value="ECO:0007669"/>
    <property type="project" value="TreeGrafter"/>
</dbReference>
<evidence type="ECO:0000256" key="7">
    <source>
        <dbReference type="ARBA" id="ARBA00022989"/>
    </source>
</evidence>
<reference evidence="13 14" key="1">
    <citation type="submission" date="2019-06" db="EMBL/GenBank/DDBJ databases">
        <title>Genome of Acinetobacter radioresistens APH1, a phenol degrading strain.</title>
        <authorList>
            <person name="Liu Y."/>
        </authorList>
    </citation>
    <scope>NUCLEOTIDE SEQUENCE [LARGE SCALE GENOMIC DNA]</scope>
    <source>
        <strain evidence="13 14">APH1</strain>
    </source>
</reference>
<dbReference type="GO" id="GO:0015095">
    <property type="term" value="F:magnesium ion transmembrane transporter activity"/>
    <property type="evidence" value="ECO:0007669"/>
    <property type="project" value="TreeGrafter"/>
</dbReference>
<dbReference type="InterPro" id="IPR045863">
    <property type="entry name" value="CorA_TM1_TM2"/>
</dbReference>
<keyword evidence="8" id="KW-0406">Ion transport</keyword>
<evidence type="ECO:0000256" key="1">
    <source>
        <dbReference type="ARBA" id="ARBA00004651"/>
    </source>
</evidence>
<evidence type="ECO:0000313" key="14">
    <source>
        <dbReference type="Proteomes" id="UP000314285"/>
    </source>
</evidence>
<name>A0A8H2PTP9_ACIRA</name>
<dbReference type="SUPFAM" id="SSF144083">
    <property type="entry name" value="Magnesium transport protein CorA, transmembrane region"/>
    <property type="match status" value="1"/>
</dbReference>
<dbReference type="InterPro" id="IPR002523">
    <property type="entry name" value="MgTranspt_CorA/ZnTranspt_ZntB"/>
</dbReference>
<evidence type="ECO:0000256" key="8">
    <source>
        <dbReference type="ARBA" id="ARBA00023065"/>
    </source>
</evidence>
<keyword evidence="9 12" id="KW-0472">Membrane</keyword>
<gene>
    <name evidence="13" type="ORF">FHY67_11450</name>
</gene>
<keyword evidence="4" id="KW-1003">Cell membrane</keyword>
<feature type="transmembrane region" description="Helical" evidence="12">
    <location>
        <begin position="304"/>
        <end position="325"/>
    </location>
</feature>
<evidence type="ECO:0000256" key="9">
    <source>
        <dbReference type="ARBA" id="ARBA00023136"/>
    </source>
</evidence>
<dbReference type="Pfam" id="PF01544">
    <property type="entry name" value="CorA"/>
    <property type="match status" value="1"/>
</dbReference>
<dbReference type="Proteomes" id="UP000314285">
    <property type="component" value="Unassembled WGS sequence"/>
</dbReference>
<dbReference type="RefSeq" id="WP_034671094.1">
    <property type="nucleotide sequence ID" value="NZ_CP027365.1"/>
</dbReference>
<proteinExistence type="inferred from homology"/>
<dbReference type="GO" id="GO:0015087">
    <property type="term" value="F:cobalt ion transmembrane transporter activity"/>
    <property type="evidence" value="ECO:0007669"/>
    <property type="project" value="TreeGrafter"/>
</dbReference>
<dbReference type="PANTHER" id="PTHR46494">
    <property type="entry name" value="CORA FAMILY METAL ION TRANSPORTER (EUROFUNG)"/>
    <property type="match status" value="1"/>
</dbReference>
<dbReference type="SUPFAM" id="SSF143865">
    <property type="entry name" value="CorA soluble domain-like"/>
    <property type="match status" value="1"/>
</dbReference>
<dbReference type="FunFam" id="1.20.58.340:FF:000004">
    <property type="entry name" value="Magnesium transport protein CorA"/>
    <property type="match status" value="1"/>
</dbReference>
<sequence length="412" mass="48699">MQVYYFYRHLSEQCIFVSHQPEEGHELEFIWIDSTRDDVINHVKDWQNKIHELSQLSLSEYHVKDILNVEHPCTFDSTEEYNLLILRKLVTPDDQIKNIDLGLEPQESAFGLATTPVSFIFNPDLLITVREKGNTILEVFIHRLQASLSCNIDDPGKPRKLATSPFDLALRLLCSIIDNYLDIRMPLTRRVEYWQRELLQGRKRFKQWHQLFQEMTLFQQIENLCEEQIEAMQEIRDEIVQNYHHLMGEDLVDPQDILLIRLDDLTGHIERVQKHTTRLRNSIQSAINLHFSAISNQTNENMRILAIITTIFAPLTLLTGIYGMNFEYMPGLSVENGFWLMLVAMLFCTVLLIYLFYRRHLLGRGERSILDLLAQQHHQRNVNLSWLLDEERYHSAQQQRKRARFKLRKSVD</sequence>
<feature type="transmembrane region" description="Helical" evidence="12">
    <location>
        <begin position="337"/>
        <end position="357"/>
    </location>
</feature>
<protein>
    <submittedName>
        <fullName evidence="13">Magnesium transporter CorA family protein</fullName>
    </submittedName>
</protein>
<keyword evidence="7 12" id="KW-1133">Transmembrane helix</keyword>
<keyword evidence="6" id="KW-0460">Magnesium</keyword>
<dbReference type="EMBL" id="VFBM01000009">
    <property type="protein sequence ID" value="TNX91075.1"/>
    <property type="molecule type" value="Genomic_DNA"/>
</dbReference>
<comment type="similarity">
    <text evidence="2">Belongs to the CorA metal ion transporter (MIT) (TC 1.A.35) family.</text>
</comment>
<dbReference type="AlphaFoldDB" id="A0A8H2PTP9"/>
<evidence type="ECO:0000256" key="2">
    <source>
        <dbReference type="ARBA" id="ARBA00009765"/>
    </source>
</evidence>
<comment type="subcellular location">
    <subcellularLocation>
        <location evidence="1">Cell membrane</location>
        <topology evidence="1">Multi-pass membrane protein</topology>
    </subcellularLocation>
</comment>
<keyword evidence="5 12" id="KW-0812">Transmembrane</keyword>
<evidence type="ECO:0000313" key="13">
    <source>
        <dbReference type="EMBL" id="TNX91075.1"/>
    </source>
</evidence>
<dbReference type="Gene3D" id="3.30.460.20">
    <property type="entry name" value="CorA soluble domain-like"/>
    <property type="match status" value="1"/>
</dbReference>
<evidence type="ECO:0000256" key="6">
    <source>
        <dbReference type="ARBA" id="ARBA00022842"/>
    </source>
</evidence>
<comment type="caution">
    <text evidence="13">The sequence shown here is derived from an EMBL/GenBank/DDBJ whole genome shotgun (WGS) entry which is preliminary data.</text>
</comment>
<evidence type="ECO:0000256" key="3">
    <source>
        <dbReference type="ARBA" id="ARBA00022448"/>
    </source>
</evidence>
<evidence type="ECO:0000256" key="11">
    <source>
        <dbReference type="ARBA" id="ARBA00045497"/>
    </source>
</evidence>
<evidence type="ECO:0000256" key="10">
    <source>
        <dbReference type="ARBA" id="ARBA00034269"/>
    </source>
</evidence>
<evidence type="ECO:0000256" key="4">
    <source>
        <dbReference type="ARBA" id="ARBA00022475"/>
    </source>
</evidence>
<organism evidence="13 14">
    <name type="scientific">Acinetobacter radioresistens</name>
    <dbReference type="NCBI Taxonomy" id="40216"/>
    <lineage>
        <taxon>Bacteria</taxon>
        <taxon>Pseudomonadati</taxon>
        <taxon>Pseudomonadota</taxon>
        <taxon>Gammaproteobacteria</taxon>
        <taxon>Moraxellales</taxon>
        <taxon>Moraxellaceae</taxon>
        <taxon>Acinetobacter</taxon>
    </lineage>
</organism>
<evidence type="ECO:0000256" key="5">
    <source>
        <dbReference type="ARBA" id="ARBA00022692"/>
    </source>
</evidence>
<keyword evidence="3" id="KW-0813">Transport</keyword>
<dbReference type="PANTHER" id="PTHR46494:SF1">
    <property type="entry name" value="CORA FAMILY METAL ION TRANSPORTER (EUROFUNG)"/>
    <property type="match status" value="1"/>
</dbReference>